<feature type="compositionally biased region" description="Basic residues" evidence="1">
    <location>
        <begin position="16"/>
        <end position="33"/>
    </location>
</feature>
<gene>
    <name evidence="2" type="ORF">GOSPT_007_00460</name>
</gene>
<dbReference type="AlphaFoldDB" id="H5TVC7"/>
<keyword evidence="3" id="KW-1185">Reference proteome</keyword>
<organism evidence="2 3">
    <name type="scientific">Gordonia sputi NBRC 100414</name>
    <dbReference type="NCBI Taxonomy" id="1089453"/>
    <lineage>
        <taxon>Bacteria</taxon>
        <taxon>Bacillati</taxon>
        <taxon>Actinomycetota</taxon>
        <taxon>Actinomycetes</taxon>
        <taxon>Mycobacteriales</taxon>
        <taxon>Gordoniaceae</taxon>
        <taxon>Gordonia</taxon>
    </lineage>
</organism>
<feature type="region of interest" description="Disordered" evidence="1">
    <location>
        <begin position="15"/>
        <end position="43"/>
    </location>
</feature>
<comment type="caution">
    <text evidence="2">The sequence shown here is derived from an EMBL/GenBank/DDBJ whole genome shotgun (WGS) entry which is preliminary data.</text>
</comment>
<accession>H5TVC7</accession>
<evidence type="ECO:0000313" key="2">
    <source>
        <dbReference type="EMBL" id="GAB37435.1"/>
    </source>
</evidence>
<dbReference type="Proteomes" id="UP000005845">
    <property type="component" value="Unassembled WGS sequence"/>
</dbReference>
<evidence type="ECO:0000256" key="1">
    <source>
        <dbReference type="SAM" id="MobiDB-lite"/>
    </source>
</evidence>
<name>H5TVC7_9ACTN</name>
<reference evidence="2 3" key="1">
    <citation type="submission" date="2012-02" db="EMBL/GenBank/DDBJ databases">
        <title>Whole genome shotgun sequence of Gordonia sputi NBRC 100414.</title>
        <authorList>
            <person name="Yoshida I."/>
            <person name="Hosoyama A."/>
            <person name="Tsuchikane K."/>
            <person name="Katsumata H."/>
            <person name="Yamazaki S."/>
            <person name="Fujita N."/>
        </authorList>
    </citation>
    <scope>NUCLEOTIDE SEQUENCE [LARGE SCALE GENOMIC DNA]</scope>
    <source>
        <strain evidence="2 3">NBRC 100414</strain>
    </source>
</reference>
<evidence type="ECO:0000313" key="3">
    <source>
        <dbReference type="Proteomes" id="UP000005845"/>
    </source>
</evidence>
<dbReference type="eggNOG" id="ENOG5031VYB">
    <property type="taxonomic scope" value="Bacteria"/>
</dbReference>
<proteinExistence type="predicted"/>
<protein>
    <submittedName>
        <fullName evidence="2">Uncharacterized protein</fullName>
    </submittedName>
</protein>
<dbReference type="EMBL" id="BAFC01000007">
    <property type="protein sequence ID" value="GAB37435.1"/>
    <property type="molecule type" value="Genomic_DNA"/>
</dbReference>
<sequence>MGAVTPGVIRLSVQRMGRRNHKSRKPTVGRKRNGTTGSDREYHAATRRQLNRIPWAASGMPDVQAALVHAFRGLAEEWAAYIRPVGVRMLHAMARFDQYRDGDLALTEDECADLAEDYIESVDLYKMLRGLLGRADTSAEVLSRVSPIWVPESVTGEARSADGGAGIRVLPELGTAGLLVFEKPLTRMTEGPLPNGLITPTVDVDAVLWWSHAEFADIGLGGACTKEDTTTCGSFEVQPLTRSRDLQPLRGEAWRLSLVTEVANYSVEPGDDMSSVPSGRPLFQMLDGLGVTLERSDIQVSEESGALTIRRDDAA</sequence>